<evidence type="ECO:0000313" key="8">
    <source>
        <dbReference type="Proteomes" id="UP000187495"/>
    </source>
</evidence>
<feature type="binding site" evidence="6">
    <location>
        <position position="94"/>
    </location>
    <ligand>
        <name>S-adenosyl-L-methionine</name>
        <dbReference type="ChEBI" id="CHEBI:59789"/>
    </ligand>
</feature>
<evidence type="ECO:0000256" key="5">
    <source>
        <dbReference type="ARBA" id="ARBA00022691"/>
    </source>
</evidence>
<keyword evidence="3 6" id="KW-0489">Methyltransferase</keyword>
<evidence type="ECO:0000256" key="2">
    <source>
        <dbReference type="ARBA" id="ARBA00022552"/>
    </source>
</evidence>
<keyword evidence="5 6" id="KW-0949">S-adenosyl-L-methionine</keyword>
<accession>A0A1N7EPC0</accession>
<keyword evidence="2 6" id="KW-0698">rRNA processing</keyword>
<evidence type="ECO:0000256" key="6">
    <source>
        <dbReference type="HAMAP-Rule" id="MF_00074"/>
    </source>
</evidence>
<dbReference type="EC" id="2.1.1.170" evidence="6"/>
<name>A0A1N7EPC0_9GAMM</name>
<dbReference type="RefSeq" id="WP_076555163.1">
    <property type="nucleotide sequence ID" value="NZ_FTNU01000006.1"/>
</dbReference>
<dbReference type="NCBIfam" id="TIGR00138">
    <property type="entry name" value="rsmG_gidB"/>
    <property type="match status" value="1"/>
</dbReference>
<feature type="binding site" evidence="6">
    <location>
        <begin position="145"/>
        <end position="146"/>
    </location>
    <ligand>
        <name>S-adenosyl-L-methionine</name>
        <dbReference type="ChEBI" id="CHEBI:59789"/>
    </ligand>
</feature>
<dbReference type="STRING" id="34061.B0189_02205"/>
<feature type="binding site" evidence="6">
    <location>
        <position position="99"/>
    </location>
    <ligand>
        <name>S-adenosyl-L-methionine</name>
        <dbReference type="ChEBI" id="CHEBI:59789"/>
    </ligand>
</feature>
<protein>
    <recommendedName>
        <fullName evidence="6">Ribosomal RNA small subunit methyltransferase G</fullName>
        <ecNumber evidence="6">2.1.1.170</ecNumber>
    </recommendedName>
    <alternativeName>
        <fullName evidence="6">16S rRNA 7-methylguanosine methyltransferase</fullName>
        <shortName evidence="6">16S rRNA m7G methyltransferase</shortName>
    </alternativeName>
</protein>
<dbReference type="Pfam" id="PF02527">
    <property type="entry name" value="GidB"/>
    <property type="match status" value="1"/>
</dbReference>
<dbReference type="InterPro" id="IPR003682">
    <property type="entry name" value="rRNA_ssu_MeTfrase_G"/>
</dbReference>
<dbReference type="EMBL" id="FTNU01000006">
    <property type="protein sequence ID" value="SIR89953.1"/>
    <property type="molecule type" value="Genomic_DNA"/>
</dbReference>
<feature type="binding site" evidence="6">
    <location>
        <position position="162"/>
    </location>
    <ligand>
        <name>S-adenosyl-L-methionine</name>
        <dbReference type="ChEBI" id="CHEBI:59789"/>
    </ligand>
</feature>
<evidence type="ECO:0000313" key="7">
    <source>
        <dbReference type="EMBL" id="SIR89953.1"/>
    </source>
</evidence>
<dbReference type="CDD" id="cd02440">
    <property type="entry name" value="AdoMet_MTases"/>
    <property type="match status" value="1"/>
</dbReference>
<dbReference type="PANTHER" id="PTHR31760">
    <property type="entry name" value="S-ADENOSYL-L-METHIONINE-DEPENDENT METHYLTRANSFERASES SUPERFAMILY PROTEIN"/>
    <property type="match status" value="1"/>
</dbReference>
<evidence type="ECO:0000256" key="1">
    <source>
        <dbReference type="ARBA" id="ARBA00022490"/>
    </source>
</evidence>
<keyword evidence="8" id="KW-1185">Reference proteome</keyword>
<sequence>MSTAVKFSKILHQAQAFADEIHQAGADLGVSLSQKQIEQILRYLDGLLLWGKAYNLTAITEPKEALVKHIFDCMAIIPKLPFADSVSVRLLDIGTGAGLPAVIIAILRPDWQVDALDSNQKKIRFIRQIVSELGLTNLTPIAARIEHHHTDKARHYQVITSRAFASLADFVALATPCLATDGVLYAMKGKPPSQQEFTELDAWQIEVCTIAVPQLNDDRCVVYLKQQSS</sequence>
<keyword evidence="4 6" id="KW-0808">Transferase</keyword>
<dbReference type="HAMAP" id="MF_00074">
    <property type="entry name" value="16SrRNA_methyltr_G"/>
    <property type="match status" value="1"/>
</dbReference>
<comment type="function">
    <text evidence="6">Specifically methylates the N7 position of guanine in position 527 of 16S rRNA.</text>
</comment>
<evidence type="ECO:0000256" key="3">
    <source>
        <dbReference type="ARBA" id="ARBA00022603"/>
    </source>
</evidence>
<comment type="subcellular location">
    <subcellularLocation>
        <location evidence="6">Cytoplasm</location>
    </subcellularLocation>
</comment>
<organism evidence="7 8">
    <name type="scientific">Moraxella cuniculi DSM 21768</name>
    <dbReference type="NCBI Taxonomy" id="1122245"/>
    <lineage>
        <taxon>Bacteria</taxon>
        <taxon>Pseudomonadati</taxon>
        <taxon>Pseudomonadota</taxon>
        <taxon>Gammaproteobacteria</taxon>
        <taxon>Moraxellales</taxon>
        <taxon>Moraxellaceae</taxon>
        <taxon>Moraxella</taxon>
    </lineage>
</organism>
<evidence type="ECO:0000256" key="4">
    <source>
        <dbReference type="ARBA" id="ARBA00022679"/>
    </source>
</evidence>
<dbReference type="GO" id="GO:0070043">
    <property type="term" value="F:rRNA (guanine-N7-)-methyltransferase activity"/>
    <property type="evidence" value="ECO:0007669"/>
    <property type="project" value="UniProtKB-UniRule"/>
</dbReference>
<dbReference type="AlphaFoldDB" id="A0A1N7EPC0"/>
<dbReference type="InterPro" id="IPR029063">
    <property type="entry name" value="SAM-dependent_MTases_sf"/>
</dbReference>
<comment type="caution">
    <text evidence="6">Lacks conserved residue(s) required for the propagation of feature annotation.</text>
</comment>
<dbReference type="Gene3D" id="3.40.50.150">
    <property type="entry name" value="Vaccinia Virus protein VP39"/>
    <property type="match status" value="1"/>
</dbReference>
<comment type="catalytic activity">
    <reaction evidence="6">
        <text>guanosine(527) in 16S rRNA + S-adenosyl-L-methionine = N(7)-methylguanosine(527) in 16S rRNA + S-adenosyl-L-homocysteine</text>
        <dbReference type="Rhea" id="RHEA:42732"/>
        <dbReference type="Rhea" id="RHEA-COMP:10209"/>
        <dbReference type="Rhea" id="RHEA-COMP:10210"/>
        <dbReference type="ChEBI" id="CHEBI:57856"/>
        <dbReference type="ChEBI" id="CHEBI:59789"/>
        <dbReference type="ChEBI" id="CHEBI:74269"/>
        <dbReference type="ChEBI" id="CHEBI:74480"/>
        <dbReference type="EC" id="2.1.1.170"/>
    </reaction>
</comment>
<dbReference type="GO" id="GO:0005829">
    <property type="term" value="C:cytosol"/>
    <property type="evidence" value="ECO:0007669"/>
    <property type="project" value="TreeGrafter"/>
</dbReference>
<comment type="similarity">
    <text evidence="6">Belongs to the methyltransferase superfamily. RNA methyltransferase RsmG family.</text>
</comment>
<reference evidence="8" key="1">
    <citation type="submission" date="2017-01" db="EMBL/GenBank/DDBJ databases">
        <authorList>
            <person name="Varghese N."/>
            <person name="Submissions S."/>
        </authorList>
    </citation>
    <scope>NUCLEOTIDE SEQUENCE [LARGE SCALE GENOMIC DNA]</scope>
    <source>
        <strain evidence="8">DSM 21768</strain>
    </source>
</reference>
<proteinExistence type="inferred from homology"/>
<dbReference type="PIRSF" id="PIRSF003078">
    <property type="entry name" value="GidB"/>
    <property type="match status" value="1"/>
</dbReference>
<dbReference type="SUPFAM" id="SSF53335">
    <property type="entry name" value="S-adenosyl-L-methionine-dependent methyltransferases"/>
    <property type="match status" value="1"/>
</dbReference>
<dbReference type="Proteomes" id="UP000187495">
    <property type="component" value="Unassembled WGS sequence"/>
</dbReference>
<keyword evidence="1 6" id="KW-0963">Cytoplasm</keyword>
<gene>
    <name evidence="6" type="primary">rsmG</name>
    <name evidence="7" type="ORF">SAMN02745664_10679</name>
</gene>
<dbReference type="PANTHER" id="PTHR31760:SF0">
    <property type="entry name" value="S-ADENOSYL-L-METHIONINE-DEPENDENT METHYLTRANSFERASES SUPERFAMILY PROTEIN"/>
    <property type="match status" value="1"/>
</dbReference>